<proteinExistence type="predicted"/>
<organism evidence="2">
    <name type="scientific">Capitella teleta</name>
    <name type="common">Polychaete worm</name>
    <dbReference type="NCBI Taxonomy" id="283909"/>
    <lineage>
        <taxon>Eukaryota</taxon>
        <taxon>Metazoa</taxon>
        <taxon>Spiralia</taxon>
        <taxon>Lophotrochozoa</taxon>
        <taxon>Annelida</taxon>
        <taxon>Polychaeta</taxon>
        <taxon>Sedentaria</taxon>
        <taxon>Scolecida</taxon>
        <taxon>Capitellidae</taxon>
        <taxon>Capitella</taxon>
    </lineage>
</organism>
<keyword evidence="4" id="KW-1185">Reference proteome</keyword>
<reference evidence="2 4" key="2">
    <citation type="journal article" date="2013" name="Nature">
        <title>Insights into bilaterian evolution from three spiralian genomes.</title>
        <authorList>
            <person name="Simakov O."/>
            <person name="Marletaz F."/>
            <person name="Cho S.J."/>
            <person name="Edsinger-Gonzales E."/>
            <person name="Havlak P."/>
            <person name="Hellsten U."/>
            <person name="Kuo D.H."/>
            <person name="Larsson T."/>
            <person name="Lv J."/>
            <person name="Arendt D."/>
            <person name="Savage R."/>
            <person name="Osoegawa K."/>
            <person name="de Jong P."/>
            <person name="Grimwood J."/>
            <person name="Chapman J.A."/>
            <person name="Shapiro H."/>
            <person name="Aerts A."/>
            <person name="Otillar R.P."/>
            <person name="Terry A.Y."/>
            <person name="Boore J.L."/>
            <person name="Grigoriev I.V."/>
            <person name="Lindberg D.R."/>
            <person name="Seaver E.C."/>
            <person name="Weisblat D.A."/>
            <person name="Putnam N.H."/>
            <person name="Rokhsar D.S."/>
        </authorList>
    </citation>
    <scope>NUCLEOTIDE SEQUENCE</scope>
    <source>
        <strain evidence="2 4">I ESC-2004</strain>
    </source>
</reference>
<sequence length="208" mass="24020">MKTLVKFPGHSVSTPRMDNCNDKDNLPAVNEKKGEKEGDERGQGHSEAFQARNWTFFKKNERQLKKLPPQVKSRYMAYEEPPKAIAEAQLSSRKRLVDLKNRYVRENKPPSELEIDDRDKHEKLIGQLKAAEARNRIRIMRLRYETNMGQEINHLTACQPTAGKAVRMQALLPTRPDRRPQGDSLDKISRGRVECLLEDTRGIMISRT</sequence>
<dbReference type="PANTHER" id="PTHR35665">
    <property type="entry name" value="PROTEIN LKAAEAR1"/>
    <property type="match status" value="1"/>
</dbReference>
<name>R7T5S6_CAPTE</name>
<dbReference type="InterPro" id="IPR029152">
    <property type="entry name" value="LKAAEAR1"/>
</dbReference>
<dbReference type="OMA" id="PPRKNIQ"/>
<dbReference type="PANTHER" id="PTHR35665:SF1">
    <property type="entry name" value="PROTEIN LKAAEAR1"/>
    <property type="match status" value="1"/>
</dbReference>
<dbReference type="AlphaFoldDB" id="R7T5S6"/>
<dbReference type="HOGENOM" id="CLU_103069_0_0_1"/>
<accession>R7T5S6</accession>
<evidence type="ECO:0000313" key="4">
    <source>
        <dbReference type="Proteomes" id="UP000014760"/>
    </source>
</evidence>
<dbReference type="OrthoDB" id="10045727at2759"/>
<reference evidence="4" key="1">
    <citation type="submission" date="2012-12" db="EMBL/GenBank/DDBJ databases">
        <authorList>
            <person name="Hellsten U."/>
            <person name="Grimwood J."/>
            <person name="Chapman J.A."/>
            <person name="Shapiro H."/>
            <person name="Aerts A."/>
            <person name="Otillar R.P."/>
            <person name="Terry A.Y."/>
            <person name="Boore J.L."/>
            <person name="Simakov O."/>
            <person name="Marletaz F."/>
            <person name="Cho S.-J."/>
            <person name="Edsinger-Gonzales E."/>
            <person name="Havlak P."/>
            <person name="Kuo D.-H."/>
            <person name="Larsson T."/>
            <person name="Lv J."/>
            <person name="Arendt D."/>
            <person name="Savage R."/>
            <person name="Osoegawa K."/>
            <person name="de Jong P."/>
            <person name="Lindberg D.R."/>
            <person name="Seaver E.C."/>
            <person name="Weisblat D.A."/>
            <person name="Putnam N.H."/>
            <person name="Grigoriev I.V."/>
            <person name="Rokhsar D.S."/>
        </authorList>
    </citation>
    <scope>NUCLEOTIDE SEQUENCE</scope>
    <source>
        <strain evidence="4">I ESC-2004</strain>
    </source>
</reference>
<protein>
    <submittedName>
        <fullName evidence="2 3">Uncharacterized protein</fullName>
    </submittedName>
</protein>
<evidence type="ECO:0000256" key="1">
    <source>
        <dbReference type="SAM" id="MobiDB-lite"/>
    </source>
</evidence>
<dbReference type="EnsemblMetazoa" id="CapteT220213">
    <property type="protein sequence ID" value="CapteP220213"/>
    <property type="gene ID" value="CapteG220213"/>
</dbReference>
<evidence type="ECO:0000313" key="3">
    <source>
        <dbReference type="EnsemblMetazoa" id="CapteP220213"/>
    </source>
</evidence>
<evidence type="ECO:0000313" key="2">
    <source>
        <dbReference type="EMBL" id="ELT88660.1"/>
    </source>
</evidence>
<feature type="compositionally biased region" description="Basic and acidic residues" evidence="1">
    <location>
        <begin position="19"/>
        <end position="44"/>
    </location>
</feature>
<reference evidence="3" key="3">
    <citation type="submission" date="2015-06" db="UniProtKB">
        <authorList>
            <consortium name="EnsemblMetazoa"/>
        </authorList>
    </citation>
    <scope>IDENTIFICATION</scope>
</reference>
<dbReference type="Proteomes" id="UP000014760">
    <property type="component" value="Unassembled WGS sequence"/>
</dbReference>
<dbReference type="Pfam" id="PF15478">
    <property type="entry name" value="LKAAEAR"/>
    <property type="match status" value="1"/>
</dbReference>
<dbReference type="EMBL" id="AMQN01015253">
    <property type="status" value="NOT_ANNOTATED_CDS"/>
    <property type="molecule type" value="Genomic_DNA"/>
</dbReference>
<feature type="region of interest" description="Disordered" evidence="1">
    <location>
        <begin position="1"/>
        <end position="47"/>
    </location>
</feature>
<dbReference type="EMBL" id="KB311741">
    <property type="protein sequence ID" value="ELT88660.1"/>
    <property type="molecule type" value="Genomic_DNA"/>
</dbReference>
<gene>
    <name evidence="2" type="ORF">CAPTEDRAFT_220213</name>
</gene>